<keyword evidence="2" id="KW-0812">Transmembrane</keyword>
<feature type="region of interest" description="Disordered" evidence="1">
    <location>
        <begin position="298"/>
        <end position="329"/>
    </location>
</feature>
<dbReference type="PANTHER" id="PTHR40465">
    <property type="entry name" value="CHROMOSOME 1, WHOLE GENOME SHOTGUN SEQUENCE"/>
    <property type="match status" value="1"/>
</dbReference>
<name>A0A4S4LRI9_9AGAM</name>
<dbReference type="OrthoDB" id="3206554at2759"/>
<evidence type="ECO:0000256" key="2">
    <source>
        <dbReference type="SAM" id="Phobius"/>
    </source>
</evidence>
<organism evidence="4 5">
    <name type="scientific">Bondarzewia mesenterica</name>
    <dbReference type="NCBI Taxonomy" id="1095465"/>
    <lineage>
        <taxon>Eukaryota</taxon>
        <taxon>Fungi</taxon>
        <taxon>Dikarya</taxon>
        <taxon>Basidiomycota</taxon>
        <taxon>Agaricomycotina</taxon>
        <taxon>Agaricomycetes</taxon>
        <taxon>Russulales</taxon>
        <taxon>Bondarzewiaceae</taxon>
        <taxon>Bondarzewia</taxon>
    </lineage>
</organism>
<comment type="caution">
    <text evidence="4">The sequence shown here is derived from an EMBL/GenBank/DDBJ whole genome shotgun (WGS) entry which is preliminary data.</text>
</comment>
<proteinExistence type="predicted"/>
<protein>
    <recommendedName>
        <fullName evidence="3">DUF6534 domain-containing protein</fullName>
    </recommendedName>
</protein>
<feature type="compositionally biased region" description="Basic and acidic residues" evidence="1">
    <location>
        <begin position="298"/>
        <end position="313"/>
    </location>
</feature>
<keyword evidence="2" id="KW-0472">Membrane</keyword>
<dbReference type="InterPro" id="IPR045339">
    <property type="entry name" value="DUF6534"/>
</dbReference>
<evidence type="ECO:0000313" key="5">
    <source>
        <dbReference type="Proteomes" id="UP000310158"/>
    </source>
</evidence>
<dbReference type="AlphaFoldDB" id="A0A4S4LRI9"/>
<feature type="domain" description="DUF6534" evidence="3">
    <location>
        <begin position="141"/>
        <end position="227"/>
    </location>
</feature>
<keyword evidence="5" id="KW-1185">Reference proteome</keyword>
<sequence>MDRMQTLVTVLNTLKSLTRSPKKVFTVWALDVIHVVLVVAATWNYIIGNYGNAEIADRIAIPIAIGVAITGFTGCIQQGGQELVCCGAAVASIKFLHPQSLLLKWAASKALPSSGTNSPPLVVVPPLTKQWSISLGLGTSSVLDVILSTTLCVYLRSSRTGYGTPMDRVVNMIMIYTLHTGILTSTTTVATLIFWLALPTNLVYLALYSVISKLHANSLIATLNTRKILRQSSEYEHDLTPVSPGALGGNTRNSRRPSVLRFTAVAMHPLHSLAEHPAGGNVHSISLDENAQNSAKFHDVEADAEAAEQKNADDESWVMTRRERHGQVS</sequence>
<feature type="transmembrane region" description="Helical" evidence="2">
    <location>
        <begin position="176"/>
        <end position="196"/>
    </location>
</feature>
<gene>
    <name evidence="4" type="ORF">EW146_g5412</name>
</gene>
<dbReference type="Pfam" id="PF20152">
    <property type="entry name" value="DUF6534"/>
    <property type="match status" value="1"/>
</dbReference>
<keyword evidence="2" id="KW-1133">Transmembrane helix</keyword>
<reference evidence="4 5" key="1">
    <citation type="submission" date="2019-02" db="EMBL/GenBank/DDBJ databases">
        <title>Genome sequencing of the rare red list fungi Bondarzewia mesenterica.</title>
        <authorList>
            <person name="Buettner E."/>
            <person name="Kellner H."/>
        </authorList>
    </citation>
    <scope>NUCLEOTIDE SEQUENCE [LARGE SCALE GENOMIC DNA]</scope>
    <source>
        <strain evidence="4 5">DSM 108281</strain>
    </source>
</reference>
<dbReference type="EMBL" id="SGPL01000235">
    <property type="protein sequence ID" value="THH14996.1"/>
    <property type="molecule type" value="Genomic_DNA"/>
</dbReference>
<dbReference type="PANTHER" id="PTHR40465:SF1">
    <property type="entry name" value="DUF6534 DOMAIN-CONTAINING PROTEIN"/>
    <property type="match status" value="1"/>
</dbReference>
<accession>A0A4S4LRI9</accession>
<feature type="transmembrane region" description="Helical" evidence="2">
    <location>
        <begin position="131"/>
        <end position="155"/>
    </location>
</feature>
<feature type="transmembrane region" description="Helical" evidence="2">
    <location>
        <begin position="24"/>
        <end position="46"/>
    </location>
</feature>
<evidence type="ECO:0000259" key="3">
    <source>
        <dbReference type="Pfam" id="PF20152"/>
    </source>
</evidence>
<evidence type="ECO:0000313" key="4">
    <source>
        <dbReference type="EMBL" id="THH14996.1"/>
    </source>
</evidence>
<evidence type="ECO:0000256" key="1">
    <source>
        <dbReference type="SAM" id="MobiDB-lite"/>
    </source>
</evidence>
<dbReference type="Proteomes" id="UP000310158">
    <property type="component" value="Unassembled WGS sequence"/>
</dbReference>